<feature type="non-terminal residue" evidence="1">
    <location>
        <position position="1"/>
    </location>
</feature>
<dbReference type="Proteomes" id="UP001176941">
    <property type="component" value="Unassembled WGS sequence"/>
</dbReference>
<reference evidence="1" key="1">
    <citation type="submission" date="2023-04" db="EMBL/GenBank/DDBJ databases">
        <authorList>
            <consortium name="ELIXIR-Norway"/>
        </authorList>
    </citation>
    <scope>NUCLEOTIDE SEQUENCE [LARGE SCALE GENOMIC DNA]</scope>
</reference>
<comment type="caution">
    <text evidence="1">The sequence shown here is derived from an EMBL/GenBank/DDBJ whole genome shotgun (WGS) entry which is preliminary data.</text>
</comment>
<evidence type="ECO:0000313" key="1">
    <source>
        <dbReference type="EMBL" id="CAI9149379.1"/>
    </source>
</evidence>
<gene>
    <name evidence="1" type="ORF">MRATA1EN1_LOCUS30997</name>
</gene>
<sequence>DDQLRRVMEQAAKYKLQGRKQRMSVASQDQERGCCLCGTSEVHVDCCRYDTCSLSPDAYRSSCTSWSCCLKNMRKHHQRNQVCFAVYAHEVTIAQDNGFRSRQVPPECQMRDIRE</sequence>
<keyword evidence="2" id="KW-1185">Reference proteome</keyword>
<accession>A0ABN8XKI2</accession>
<evidence type="ECO:0000313" key="2">
    <source>
        <dbReference type="Proteomes" id="UP001176941"/>
    </source>
</evidence>
<dbReference type="EMBL" id="CATKSN020000269">
    <property type="protein sequence ID" value="CAI9149379.1"/>
    <property type="molecule type" value="Genomic_DNA"/>
</dbReference>
<name>A0ABN8XKI2_RANTA</name>
<organism evidence="1 2">
    <name type="scientific">Rangifer tarandus platyrhynchus</name>
    <name type="common">Svalbard reindeer</name>
    <dbReference type="NCBI Taxonomy" id="3082113"/>
    <lineage>
        <taxon>Eukaryota</taxon>
        <taxon>Metazoa</taxon>
        <taxon>Chordata</taxon>
        <taxon>Craniata</taxon>
        <taxon>Vertebrata</taxon>
        <taxon>Euteleostomi</taxon>
        <taxon>Mammalia</taxon>
        <taxon>Eutheria</taxon>
        <taxon>Laurasiatheria</taxon>
        <taxon>Artiodactyla</taxon>
        <taxon>Ruminantia</taxon>
        <taxon>Pecora</taxon>
        <taxon>Cervidae</taxon>
        <taxon>Odocoileinae</taxon>
        <taxon>Rangifer</taxon>
    </lineage>
</organism>
<proteinExistence type="predicted"/>
<protein>
    <submittedName>
        <fullName evidence="1">Uncharacterized protein</fullName>
    </submittedName>
</protein>